<dbReference type="Proteomes" id="UP001056201">
    <property type="component" value="Chromosome 1"/>
</dbReference>
<name>A0ABY4S1Z9_AQUTE</name>
<reference evidence="1" key="1">
    <citation type="submission" date="2022-05" db="EMBL/GenBank/DDBJ databases">
        <title>An RpoN-dependent PEP-CTERM gene is involved in floc formation of an Aquincola tertiaricarbonis strain.</title>
        <authorList>
            <person name="Qiu D."/>
            <person name="Xia M."/>
        </authorList>
    </citation>
    <scope>NUCLEOTIDE SEQUENCE</scope>
    <source>
        <strain evidence="1">RN12</strain>
    </source>
</reference>
<dbReference type="SUPFAM" id="SSF53335">
    <property type="entry name" value="S-adenosyl-L-methionine-dependent methyltransferases"/>
    <property type="match status" value="1"/>
</dbReference>
<evidence type="ECO:0000313" key="1">
    <source>
        <dbReference type="EMBL" id="URI06958.1"/>
    </source>
</evidence>
<dbReference type="EMBL" id="CP097635">
    <property type="protein sequence ID" value="URI06958.1"/>
    <property type="molecule type" value="Genomic_DNA"/>
</dbReference>
<accession>A0ABY4S1Z9</accession>
<gene>
    <name evidence="1" type="ORF">MW290_13790</name>
</gene>
<keyword evidence="2" id="KW-1185">Reference proteome</keyword>
<dbReference type="Gene3D" id="3.40.50.150">
    <property type="entry name" value="Vaccinia Virus protein VP39"/>
    <property type="match status" value="1"/>
</dbReference>
<evidence type="ECO:0000313" key="2">
    <source>
        <dbReference type="Proteomes" id="UP001056201"/>
    </source>
</evidence>
<proteinExistence type="predicted"/>
<dbReference type="RefSeq" id="WP_250195223.1">
    <property type="nucleotide sequence ID" value="NZ_CP097635.1"/>
</dbReference>
<organism evidence="1 2">
    <name type="scientific">Aquincola tertiaricarbonis</name>
    <dbReference type="NCBI Taxonomy" id="391953"/>
    <lineage>
        <taxon>Bacteria</taxon>
        <taxon>Pseudomonadati</taxon>
        <taxon>Pseudomonadota</taxon>
        <taxon>Betaproteobacteria</taxon>
        <taxon>Burkholderiales</taxon>
        <taxon>Sphaerotilaceae</taxon>
        <taxon>Aquincola</taxon>
    </lineage>
</organism>
<protein>
    <submittedName>
        <fullName evidence="1">Nodulation S family protein</fullName>
    </submittedName>
</protein>
<dbReference type="Pfam" id="PF05401">
    <property type="entry name" value="NodS"/>
    <property type="match status" value="1"/>
</dbReference>
<dbReference type="InterPro" id="IPR008715">
    <property type="entry name" value="SAM-MeTfrase_NodS-like"/>
</dbReference>
<dbReference type="InterPro" id="IPR029063">
    <property type="entry name" value="SAM-dependent_MTases_sf"/>
</dbReference>
<sequence length="202" mass="22216">MPEIDAHYFRHLYAQGDDPWGYRTRWYEQRKRALTAACLPDRRYASGFEPGCAGGDLAAVLAPRCDRYLAADLEPTAVAAARRLLAELPHAQVRQLSLPDGWPADGPFDLVVLSELGYYLGAEGLTQVARQARHSVQAGDGVVLACHWRHPIEGCTLNGDAVDALLHHTLALPRLLRHEEADFVLSVWATDGRSVAAREGLV</sequence>